<evidence type="ECO:0000256" key="11">
    <source>
        <dbReference type="ARBA" id="ARBA00037948"/>
    </source>
</evidence>
<evidence type="ECO:0000313" key="16">
    <source>
        <dbReference type="Proteomes" id="UP000770661"/>
    </source>
</evidence>
<evidence type="ECO:0000256" key="9">
    <source>
        <dbReference type="ARBA" id="ARBA00023163"/>
    </source>
</evidence>
<dbReference type="Proteomes" id="UP000770661">
    <property type="component" value="Unassembled WGS sequence"/>
</dbReference>
<comment type="caution">
    <text evidence="15">The sequence shown here is derived from an EMBL/GenBank/DDBJ whole genome shotgun (WGS) entry which is preliminary data.</text>
</comment>
<dbReference type="GO" id="GO:0005634">
    <property type="term" value="C:nucleus"/>
    <property type="evidence" value="ECO:0007669"/>
    <property type="project" value="UniProtKB-SubCell"/>
</dbReference>
<gene>
    <name evidence="15" type="primary">ZNF316</name>
    <name evidence="15" type="ORF">GWK47_032416</name>
</gene>
<comment type="similarity">
    <text evidence="2">Belongs to the krueppel C2H2-type zinc-finger protein family.</text>
</comment>
<dbReference type="InterPro" id="IPR036236">
    <property type="entry name" value="Znf_C2H2_sf"/>
</dbReference>
<dbReference type="Pfam" id="PF00096">
    <property type="entry name" value="zf-C2H2"/>
    <property type="match status" value="2"/>
</dbReference>
<evidence type="ECO:0000256" key="2">
    <source>
        <dbReference type="ARBA" id="ARBA00006991"/>
    </source>
</evidence>
<evidence type="ECO:0000313" key="15">
    <source>
        <dbReference type="EMBL" id="KAG0728452.1"/>
    </source>
</evidence>
<evidence type="ECO:0000256" key="5">
    <source>
        <dbReference type="ARBA" id="ARBA00022771"/>
    </source>
</evidence>
<evidence type="ECO:0000256" key="1">
    <source>
        <dbReference type="ARBA" id="ARBA00004123"/>
    </source>
</evidence>
<evidence type="ECO:0000256" key="7">
    <source>
        <dbReference type="ARBA" id="ARBA00023015"/>
    </source>
</evidence>
<dbReference type="SUPFAM" id="SSF57667">
    <property type="entry name" value="beta-beta-alpha zinc fingers"/>
    <property type="match status" value="3"/>
</dbReference>
<evidence type="ECO:0000256" key="13">
    <source>
        <dbReference type="SAM" id="SignalP"/>
    </source>
</evidence>
<dbReference type="PANTHER" id="PTHR24388">
    <property type="entry name" value="ZINC FINGER PROTEIN"/>
    <property type="match status" value="1"/>
</dbReference>
<name>A0A8J4YJT3_CHIOP</name>
<feature type="domain" description="C2H2-type" evidence="14">
    <location>
        <begin position="53"/>
        <end position="80"/>
    </location>
</feature>
<dbReference type="OrthoDB" id="6333321at2759"/>
<dbReference type="GO" id="GO:0000978">
    <property type="term" value="F:RNA polymerase II cis-regulatory region sequence-specific DNA binding"/>
    <property type="evidence" value="ECO:0007669"/>
    <property type="project" value="TreeGrafter"/>
</dbReference>
<feature type="domain" description="C2H2-type" evidence="14">
    <location>
        <begin position="170"/>
        <end position="197"/>
    </location>
</feature>
<evidence type="ECO:0000256" key="8">
    <source>
        <dbReference type="ARBA" id="ARBA00023125"/>
    </source>
</evidence>
<keyword evidence="4" id="KW-0677">Repeat</keyword>
<dbReference type="InterPro" id="IPR013087">
    <property type="entry name" value="Znf_C2H2_type"/>
</dbReference>
<comment type="similarity">
    <text evidence="11">Belongs to the snail C2H2-type zinc-finger protein family.</text>
</comment>
<organism evidence="15 16">
    <name type="scientific">Chionoecetes opilio</name>
    <name type="common">Atlantic snow crab</name>
    <name type="synonym">Cancer opilio</name>
    <dbReference type="NCBI Taxonomy" id="41210"/>
    <lineage>
        <taxon>Eukaryota</taxon>
        <taxon>Metazoa</taxon>
        <taxon>Ecdysozoa</taxon>
        <taxon>Arthropoda</taxon>
        <taxon>Crustacea</taxon>
        <taxon>Multicrustacea</taxon>
        <taxon>Malacostraca</taxon>
        <taxon>Eumalacostraca</taxon>
        <taxon>Eucarida</taxon>
        <taxon>Decapoda</taxon>
        <taxon>Pleocyemata</taxon>
        <taxon>Brachyura</taxon>
        <taxon>Eubrachyura</taxon>
        <taxon>Majoidea</taxon>
        <taxon>Majidae</taxon>
        <taxon>Chionoecetes</taxon>
    </lineage>
</organism>
<dbReference type="Gene3D" id="3.30.160.60">
    <property type="entry name" value="Classic Zinc Finger"/>
    <property type="match status" value="6"/>
</dbReference>
<keyword evidence="16" id="KW-1185">Reference proteome</keyword>
<protein>
    <submittedName>
        <fullName evidence="15">Zinc finger protein 316</fullName>
    </submittedName>
</protein>
<evidence type="ECO:0000256" key="4">
    <source>
        <dbReference type="ARBA" id="ARBA00022737"/>
    </source>
</evidence>
<dbReference type="FunFam" id="3.30.160.60:FF:000130">
    <property type="entry name" value="Spalt-like transcription factor 4"/>
    <property type="match status" value="2"/>
</dbReference>
<feature type="domain" description="C2H2-type" evidence="14">
    <location>
        <begin position="81"/>
        <end position="108"/>
    </location>
</feature>
<keyword evidence="6" id="KW-0862">Zinc</keyword>
<evidence type="ECO:0000259" key="14">
    <source>
        <dbReference type="PROSITE" id="PS50157"/>
    </source>
</evidence>
<dbReference type="FunFam" id="3.30.160.60:FF:000202">
    <property type="entry name" value="Zinc finger protein 574"/>
    <property type="match status" value="1"/>
</dbReference>
<dbReference type="EMBL" id="JACEEZ010002176">
    <property type="protein sequence ID" value="KAG0728452.1"/>
    <property type="molecule type" value="Genomic_DNA"/>
</dbReference>
<dbReference type="GO" id="GO:0008270">
    <property type="term" value="F:zinc ion binding"/>
    <property type="evidence" value="ECO:0007669"/>
    <property type="project" value="UniProtKB-KW"/>
</dbReference>
<dbReference type="PROSITE" id="PS00028">
    <property type="entry name" value="ZINC_FINGER_C2H2_1"/>
    <property type="match status" value="1"/>
</dbReference>
<proteinExistence type="inferred from homology"/>
<keyword evidence="13" id="KW-0732">Signal</keyword>
<keyword evidence="5 12" id="KW-0863">Zinc-finger</keyword>
<dbReference type="GO" id="GO:0032502">
    <property type="term" value="P:developmental process"/>
    <property type="evidence" value="ECO:0007669"/>
    <property type="project" value="UniProtKB-ARBA"/>
</dbReference>
<accession>A0A8J4YJT3</accession>
<evidence type="ECO:0000256" key="3">
    <source>
        <dbReference type="ARBA" id="ARBA00022723"/>
    </source>
</evidence>
<keyword evidence="10" id="KW-0539">Nucleus</keyword>
<dbReference type="PANTHER" id="PTHR24388:SF43">
    <property type="entry name" value="ZINC FINGER PROTEIN 513"/>
    <property type="match status" value="1"/>
</dbReference>
<feature type="domain" description="C2H2-type" evidence="14">
    <location>
        <begin position="142"/>
        <end position="169"/>
    </location>
</feature>
<keyword evidence="8" id="KW-0238">DNA-binding</keyword>
<dbReference type="PROSITE" id="PS50157">
    <property type="entry name" value="ZINC_FINGER_C2H2_2"/>
    <property type="match status" value="6"/>
</dbReference>
<evidence type="ECO:0000256" key="12">
    <source>
        <dbReference type="PROSITE-ProRule" id="PRU00042"/>
    </source>
</evidence>
<keyword evidence="3" id="KW-0479">Metal-binding</keyword>
<dbReference type="GO" id="GO:0000981">
    <property type="term" value="F:DNA-binding transcription factor activity, RNA polymerase II-specific"/>
    <property type="evidence" value="ECO:0007669"/>
    <property type="project" value="TreeGrafter"/>
</dbReference>
<evidence type="ECO:0000256" key="10">
    <source>
        <dbReference type="ARBA" id="ARBA00023242"/>
    </source>
</evidence>
<feature type="domain" description="C2H2-type" evidence="14">
    <location>
        <begin position="198"/>
        <end position="225"/>
    </location>
</feature>
<keyword evidence="7" id="KW-0805">Transcription regulation</keyword>
<feature type="chain" id="PRO_5035149319" evidence="13">
    <location>
        <begin position="26"/>
        <end position="248"/>
    </location>
</feature>
<sequence>MELLYKIYFIATFPLFVFLTPGTFPESPSTVEPGVGGAPRAWVGGAITRRKVHKCSYCAYTTMYTTGLRRHLLTHTGERPFVCPHCPYRSISQYNLKRHTRVHEANVGPNSGSVRTRARGAAAGAGKSLGVVTAATATVKTHLCNYCPYTTINYTHLLRHTHTHTGEKPFSCPHCSYRATTKENLKRHVLTHTGEKPFTCPYCPYRASQKERMKEHVYTHTGEKPYGCNVCSYRCSQKGNLKSHMLTH</sequence>
<comment type="subcellular location">
    <subcellularLocation>
        <location evidence="1">Nucleus</location>
    </subcellularLocation>
</comment>
<reference evidence="15" key="1">
    <citation type="submission" date="2020-07" db="EMBL/GenBank/DDBJ databases">
        <title>The High-quality genome of the commercially important snow crab, Chionoecetes opilio.</title>
        <authorList>
            <person name="Jeong J.-H."/>
            <person name="Ryu S."/>
        </authorList>
    </citation>
    <scope>NUCLEOTIDE SEQUENCE</scope>
    <source>
        <strain evidence="15">MADBK_172401_WGS</strain>
        <tissue evidence="15">Digestive gland</tissue>
    </source>
</reference>
<dbReference type="FunFam" id="3.30.160.60:FF:001156">
    <property type="entry name" value="Zinc finger protein 407"/>
    <property type="match status" value="1"/>
</dbReference>
<feature type="signal peptide" evidence="13">
    <location>
        <begin position="1"/>
        <end position="25"/>
    </location>
</feature>
<feature type="domain" description="C2H2-type" evidence="14">
    <location>
        <begin position="226"/>
        <end position="248"/>
    </location>
</feature>
<dbReference type="InterPro" id="IPR050527">
    <property type="entry name" value="Snail/Krueppel_Znf"/>
</dbReference>
<evidence type="ECO:0000256" key="6">
    <source>
        <dbReference type="ARBA" id="ARBA00022833"/>
    </source>
</evidence>
<dbReference type="AlphaFoldDB" id="A0A8J4YJT3"/>
<dbReference type="SMART" id="SM00355">
    <property type="entry name" value="ZnF_C2H2"/>
    <property type="match status" value="6"/>
</dbReference>
<dbReference type="Pfam" id="PF13909">
    <property type="entry name" value="zf-H2C2_5"/>
    <property type="match status" value="1"/>
</dbReference>
<keyword evidence="9" id="KW-0804">Transcription</keyword>